<accession>A0ABV2LHS5</accession>
<dbReference type="Proteomes" id="UP001549097">
    <property type="component" value="Unassembled WGS sequence"/>
</dbReference>
<dbReference type="RefSeq" id="WP_198768308.1">
    <property type="nucleotide sequence ID" value="NZ_JAEACF010000001.1"/>
</dbReference>
<keyword evidence="2" id="KW-1185">Reference proteome</keyword>
<protein>
    <submittedName>
        <fullName evidence="1">Uncharacterized protein</fullName>
    </submittedName>
</protein>
<comment type="caution">
    <text evidence="1">The sequence shown here is derived from an EMBL/GenBank/DDBJ whole genome shotgun (WGS) entry which is preliminary data.</text>
</comment>
<evidence type="ECO:0000313" key="2">
    <source>
        <dbReference type="Proteomes" id="UP001549097"/>
    </source>
</evidence>
<gene>
    <name evidence="1" type="ORF">ABID52_000698</name>
</gene>
<name>A0ABV2LHS5_9BACL</name>
<dbReference type="EMBL" id="JBEPMP010000001">
    <property type="protein sequence ID" value="MET3727117.1"/>
    <property type="molecule type" value="Genomic_DNA"/>
</dbReference>
<reference evidence="1 2" key="1">
    <citation type="submission" date="2024-06" db="EMBL/GenBank/DDBJ databases">
        <title>Genomic Encyclopedia of Type Strains, Phase IV (KMG-IV): sequencing the most valuable type-strain genomes for metagenomic binning, comparative biology and taxonomic classification.</title>
        <authorList>
            <person name="Goeker M."/>
        </authorList>
    </citation>
    <scope>NUCLEOTIDE SEQUENCE [LARGE SCALE GENOMIC DNA]</scope>
    <source>
        <strain evidence="1 2">DSM 100124</strain>
    </source>
</reference>
<evidence type="ECO:0000313" key="1">
    <source>
        <dbReference type="EMBL" id="MET3727117.1"/>
    </source>
</evidence>
<proteinExistence type="predicted"/>
<sequence>MNEDKPVHYDGSLLNHEVFNNDLSQEVFLLTDEMRENIAGNPFNHS</sequence>
<organism evidence="1 2">
    <name type="scientific">Fictibacillus halophilus</name>
    <dbReference type="NCBI Taxonomy" id="1610490"/>
    <lineage>
        <taxon>Bacteria</taxon>
        <taxon>Bacillati</taxon>
        <taxon>Bacillota</taxon>
        <taxon>Bacilli</taxon>
        <taxon>Bacillales</taxon>
        <taxon>Fictibacillaceae</taxon>
        <taxon>Fictibacillus</taxon>
    </lineage>
</organism>